<feature type="domain" description="PPM-type phosphatase" evidence="3">
    <location>
        <begin position="270"/>
        <end position="508"/>
    </location>
</feature>
<keyword evidence="5" id="KW-1185">Reference proteome</keyword>
<dbReference type="GO" id="GO:0009507">
    <property type="term" value="C:chloroplast"/>
    <property type="evidence" value="ECO:0007669"/>
    <property type="project" value="TreeGrafter"/>
</dbReference>
<protein>
    <recommendedName>
        <fullName evidence="1">Protein phosphatase</fullName>
        <ecNumber evidence="1">3.1.3.16</ecNumber>
    </recommendedName>
</protein>
<evidence type="ECO:0000313" key="4">
    <source>
        <dbReference type="EMBL" id="KAI5448447.1"/>
    </source>
</evidence>
<dbReference type="SMART" id="SM00331">
    <property type="entry name" value="PP2C_SIG"/>
    <property type="match status" value="1"/>
</dbReference>
<dbReference type="SMART" id="SM00332">
    <property type="entry name" value="PP2Cc"/>
    <property type="match status" value="1"/>
</dbReference>
<dbReference type="PROSITE" id="PS51746">
    <property type="entry name" value="PPM_2"/>
    <property type="match status" value="1"/>
</dbReference>
<comment type="caution">
    <text evidence="4">The sequence shown here is derived from an EMBL/GenBank/DDBJ whole genome shotgun (WGS) entry which is preliminary data.</text>
</comment>
<comment type="catalytic activity">
    <reaction evidence="1">
        <text>O-phospho-L-seryl-[protein] + H2O = L-seryl-[protein] + phosphate</text>
        <dbReference type="Rhea" id="RHEA:20629"/>
        <dbReference type="Rhea" id="RHEA-COMP:9863"/>
        <dbReference type="Rhea" id="RHEA-COMP:11604"/>
        <dbReference type="ChEBI" id="CHEBI:15377"/>
        <dbReference type="ChEBI" id="CHEBI:29999"/>
        <dbReference type="ChEBI" id="CHEBI:43474"/>
        <dbReference type="ChEBI" id="CHEBI:83421"/>
        <dbReference type="EC" id="3.1.3.16"/>
    </reaction>
</comment>
<dbReference type="Proteomes" id="UP001058974">
    <property type="component" value="Chromosome 1"/>
</dbReference>
<keyword evidence="1" id="KW-0479">Metal-binding</keyword>
<feature type="compositionally biased region" description="Polar residues" evidence="2">
    <location>
        <begin position="116"/>
        <end position="125"/>
    </location>
</feature>
<dbReference type="SUPFAM" id="SSF81606">
    <property type="entry name" value="PP2C-like"/>
    <property type="match status" value="1"/>
</dbReference>
<comment type="similarity">
    <text evidence="1">Belongs to the PP2C family.</text>
</comment>
<dbReference type="EMBL" id="JAMSHJ010000001">
    <property type="protein sequence ID" value="KAI5448447.1"/>
    <property type="molecule type" value="Genomic_DNA"/>
</dbReference>
<dbReference type="GO" id="GO:0046872">
    <property type="term" value="F:metal ion binding"/>
    <property type="evidence" value="ECO:0007669"/>
    <property type="project" value="UniProtKB-UniRule"/>
</dbReference>
<dbReference type="PANTHER" id="PTHR12320">
    <property type="entry name" value="PROTEIN PHOSPHATASE 2C"/>
    <property type="match status" value="1"/>
</dbReference>
<dbReference type="AlphaFoldDB" id="A0A9D5BR49"/>
<name>A0A9D5BR49_PEA</name>
<comment type="cofactor">
    <cofactor evidence="1">
        <name>Mn(2+)</name>
        <dbReference type="ChEBI" id="CHEBI:29035"/>
    </cofactor>
</comment>
<sequence>MDNLSNSVDDILTNELVPLPASLDSEQSVDSETTRLTDSVVAEFSESVPISTSLEAEQVDYSATDNLTASVDTELSELVPLSTSLEPEEIDYSATDNLTDDVNDGIISELVPVPNSLDSEQSVNKETTHPTDSVDAEFSESVPLSTSLEAEQVDYSETGNLTSDVDTKLNASVPISTYLESEQLDYSATDNLTGGVDTDLSESAQVSTSLGSELHAYDDITSLHVVDDSVDSSEMEKSALLDELVPSSDLENKIDVGNTERITRPELFLVSGAACLPHPSEALTNREDAYIISPQNWLVVADGVGQWSLEGSNTRVYIRELMGKCEDIVSTYENISTIKPADVLIKSAAETHSPGSSSVLVAYFDGQALHAANVGNTGFIIIRDGSVFKISNAMFHELSFPIHLVKGDDHSEVIEEYKIDLNNGDVIVFGTNGLFDNLYEHEIASTISKSLQASLEPQEIAEILATAAQEVGRSRSSGSPFADAAQALGYVSYAGGKLDDVTVIVSLVQTT</sequence>
<keyword evidence="1" id="KW-0460">Magnesium</keyword>
<dbReference type="Gene3D" id="3.60.40.10">
    <property type="entry name" value="PPM-type phosphatase domain"/>
    <property type="match status" value="1"/>
</dbReference>
<accession>A0A9D5BR49</accession>
<keyword evidence="1" id="KW-0464">Manganese</keyword>
<keyword evidence="1" id="KW-0904">Protein phosphatase</keyword>
<comment type="cofactor">
    <cofactor evidence="1">
        <name>Mg(2+)</name>
        <dbReference type="ChEBI" id="CHEBI:18420"/>
    </cofactor>
</comment>
<evidence type="ECO:0000256" key="2">
    <source>
        <dbReference type="SAM" id="MobiDB-lite"/>
    </source>
</evidence>
<organism evidence="4 5">
    <name type="scientific">Pisum sativum</name>
    <name type="common">Garden pea</name>
    <name type="synonym">Lathyrus oleraceus</name>
    <dbReference type="NCBI Taxonomy" id="3888"/>
    <lineage>
        <taxon>Eukaryota</taxon>
        <taxon>Viridiplantae</taxon>
        <taxon>Streptophyta</taxon>
        <taxon>Embryophyta</taxon>
        <taxon>Tracheophyta</taxon>
        <taxon>Spermatophyta</taxon>
        <taxon>Magnoliopsida</taxon>
        <taxon>eudicotyledons</taxon>
        <taxon>Gunneridae</taxon>
        <taxon>Pentapetalae</taxon>
        <taxon>rosids</taxon>
        <taxon>fabids</taxon>
        <taxon>Fabales</taxon>
        <taxon>Fabaceae</taxon>
        <taxon>Papilionoideae</taxon>
        <taxon>50 kb inversion clade</taxon>
        <taxon>NPAAA clade</taxon>
        <taxon>Hologalegina</taxon>
        <taxon>IRL clade</taxon>
        <taxon>Fabeae</taxon>
        <taxon>Lathyrus</taxon>
    </lineage>
</organism>
<dbReference type="InterPro" id="IPR039123">
    <property type="entry name" value="PPTC7"/>
</dbReference>
<feature type="region of interest" description="Disordered" evidence="2">
    <location>
        <begin position="116"/>
        <end position="138"/>
    </location>
</feature>
<comment type="catalytic activity">
    <reaction evidence="1">
        <text>O-phospho-L-threonyl-[protein] + H2O = L-threonyl-[protein] + phosphate</text>
        <dbReference type="Rhea" id="RHEA:47004"/>
        <dbReference type="Rhea" id="RHEA-COMP:11060"/>
        <dbReference type="Rhea" id="RHEA-COMP:11605"/>
        <dbReference type="ChEBI" id="CHEBI:15377"/>
        <dbReference type="ChEBI" id="CHEBI:30013"/>
        <dbReference type="ChEBI" id="CHEBI:43474"/>
        <dbReference type="ChEBI" id="CHEBI:61977"/>
        <dbReference type="EC" id="3.1.3.16"/>
    </reaction>
</comment>
<reference evidence="4 5" key="1">
    <citation type="journal article" date="2022" name="Nat. Genet.">
        <title>Improved pea reference genome and pan-genome highlight genomic features and evolutionary characteristics.</title>
        <authorList>
            <person name="Yang T."/>
            <person name="Liu R."/>
            <person name="Luo Y."/>
            <person name="Hu S."/>
            <person name="Wang D."/>
            <person name="Wang C."/>
            <person name="Pandey M.K."/>
            <person name="Ge S."/>
            <person name="Xu Q."/>
            <person name="Li N."/>
            <person name="Li G."/>
            <person name="Huang Y."/>
            <person name="Saxena R.K."/>
            <person name="Ji Y."/>
            <person name="Li M."/>
            <person name="Yan X."/>
            <person name="He Y."/>
            <person name="Liu Y."/>
            <person name="Wang X."/>
            <person name="Xiang C."/>
            <person name="Varshney R.K."/>
            <person name="Ding H."/>
            <person name="Gao S."/>
            <person name="Zong X."/>
        </authorList>
    </citation>
    <scope>NUCLEOTIDE SEQUENCE [LARGE SCALE GENOMIC DNA]</scope>
    <source>
        <strain evidence="4 5">cv. Zhongwan 6</strain>
    </source>
</reference>
<evidence type="ECO:0000313" key="5">
    <source>
        <dbReference type="Proteomes" id="UP001058974"/>
    </source>
</evidence>
<proteinExistence type="inferred from homology"/>
<dbReference type="EC" id="3.1.3.16" evidence="1"/>
<dbReference type="Gramene" id="Psat01G0574500-T2">
    <property type="protein sequence ID" value="KAI5448447.1"/>
    <property type="gene ID" value="KIW84_015745"/>
</dbReference>
<dbReference type="InterPro" id="IPR036457">
    <property type="entry name" value="PPM-type-like_dom_sf"/>
</dbReference>
<dbReference type="PANTHER" id="PTHR12320:SF1">
    <property type="entry name" value="PROTEIN PHOSPHATASE PTC7 HOMOLOG"/>
    <property type="match status" value="1"/>
</dbReference>
<evidence type="ECO:0000259" key="3">
    <source>
        <dbReference type="PROSITE" id="PS51746"/>
    </source>
</evidence>
<keyword evidence="1" id="KW-0378">Hydrolase</keyword>
<dbReference type="GO" id="GO:0004722">
    <property type="term" value="F:protein serine/threonine phosphatase activity"/>
    <property type="evidence" value="ECO:0007669"/>
    <property type="project" value="UniProtKB-EC"/>
</dbReference>
<dbReference type="InterPro" id="IPR001932">
    <property type="entry name" value="PPM-type_phosphatase-like_dom"/>
</dbReference>
<evidence type="ECO:0000256" key="1">
    <source>
        <dbReference type="RuleBase" id="RU366020"/>
    </source>
</evidence>
<gene>
    <name evidence="4" type="ORF">KIW84_015745</name>
</gene>